<keyword evidence="4" id="KW-0964">Secreted</keyword>
<evidence type="ECO:0000256" key="5">
    <source>
        <dbReference type="ARBA" id="ARBA00022702"/>
    </source>
</evidence>
<comment type="function">
    <text evidence="12">Cardiac hormone that plays a key role in mediating cardio-renal homeostasis. May also function as a paracrine antifibrotic factor in the heart. Acts by specifically binding and stimulating NPR1 to produce cGMP, which in turn activates effector proteins that drive various biological responses. Involved in regulating the extracellular fluid volume and maintaining the fluid-electrolyte balance through natriuresis, diuresis, vasorelaxation, and inhibition of renin and aldosterone secretion. Binds the clearance receptor NPR3.</text>
</comment>
<dbReference type="GO" id="GO:0005179">
    <property type="term" value="F:hormone activity"/>
    <property type="evidence" value="ECO:0007669"/>
    <property type="project" value="UniProtKB-KW"/>
</dbReference>
<evidence type="ECO:0000256" key="3">
    <source>
        <dbReference type="ARBA" id="ARBA00020075"/>
    </source>
</evidence>
<comment type="subcellular location">
    <subcellularLocation>
        <location evidence="1 13">Secreted</location>
    </subcellularLocation>
</comment>
<keyword evidence="16" id="KW-1185">Reference proteome</keyword>
<evidence type="ECO:0000313" key="16">
    <source>
        <dbReference type="Proteomes" id="UP000314981"/>
    </source>
</evidence>
<dbReference type="OMA" id="FQLHIIR"/>
<dbReference type="GO" id="GO:0097746">
    <property type="term" value="P:blood vessel diameter maintenance"/>
    <property type="evidence" value="ECO:0007669"/>
    <property type="project" value="UniProtKB-KW"/>
</dbReference>
<dbReference type="PRINTS" id="PR00712">
    <property type="entry name" value="BNATPEPTIDE"/>
</dbReference>
<dbReference type="InterPro" id="IPR000663">
    <property type="entry name" value="Natr_peptide"/>
</dbReference>
<dbReference type="GO" id="GO:0051427">
    <property type="term" value="F:hormone receptor binding"/>
    <property type="evidence" value="ECO:0007669"/>
    <property type="project" value="TreeGrafter"/>
</dbReference>
<evidence type="ECO:0000256" key="14">
    <source>
        <dbReference type="SAM" id="SignalP"/>
    </source>
</evidence>
<keyword evidence="6 14" id="KW-0732">Signal</keyword>
<keyword evidence="7 13" id="KW-0838">Vasoactive</keyword>
<evidence type="ECO:0000256" key="7">
    <source>
        <dbReference type="ARBA" id="ARBA00022858"/>
    </source>
</evidence>
<dbReference type="SMART" id="SM00183">
    <property type="entry name" value="NAT_PEP"/>
    <property type="match status" value="1"/>
</dbReference>
<dbReference type="PROSITE" id="PS00263">
    <property type="entry name" value="NATRIURETIC_PEPTIDE"/>
    <property type="match status" value="1"/>
</dbReference>
<dbReference type="Ensembl" id="ENSBIXT00000026575.1">
    <property type="protein sequence ID" value="ENSBIXP00000036346.1"/>
    <property type="gene ID" value="ENSBIXG00000019801.1"/>
</dbReference>
<evidence type="ECO:0000256" key="12">
    <source>
        <dbReference type="ARBA" id="ARBA00045790"/>
    </source>
</evidence>
<dbReference type="InterPro" id="IPR030480">
    <property type="entry name" value="Natr_peptide_CS"/>
</dbReference>
<evidence type="ECO:0000256" key="6">
    <source>
        <dbReference type="ARBA" id="ARBA00022729"/>
    </source>
</evidence>
<dbReference type="PANTHER" id="PTHR14066">
    <property type="entry name" value="ATRIAL NATRIURETIC FACTOR PRECURSOR"/>
    <property type="match status" value="1"/>
</dbReference>
<accession>A0A4W2I572</accession>
<evidence type="ECO:0000256" key="9">
    <source>
        <dbReference type="ARBA" id="ARBA00031802"/>
    </source>
</evidence>
<keyword evidence="8" id="KW-1015">Disulfide bond</keyword>
<organism evidence="15 17">
    <name type="scientific">Bos indicus x Bos taurus</name>
    <name type="common">Hybrid cattle</name>
    <dbReference type="NCBI Taxonomy" id="30522"/>
    <lineage>
        <taxon>Eukaryota</taxon>
        <taxon>Metazoa</taxon>
        <taxon>Chordata</taxon>
        <taxon>Craniata</taxon>
        <taxon>Vertebrata</taxon>
        <taxon>Euteleostomi</taxon>
        <taxon>Mammalia</taxon>
        <taxon>Eutheria</taxon>
        <taxon>Laurasiatheria</taxon>
        <taxon>Artiodactyla</taxon>
        <taxon>Ruminantia</taxon>
        <taxon>Pecora</taxon>
        <taxon>Bovidae</taxon>
        <taxon>Bovinae</taxon>
        <taxon>Bos</taxon>
    </lineage>
</organism>
<dbReference type="GO" id="GO:0005615">
    <property type="term" value="C:extracellular space"/>
    <property type="evidence" value="ECO:0007669"/>
    <property type="project" value="TreeGrafter"/>
</dbReference>
<keyword evidence="5" id="KW-0372">Hormone</keyword>
<evidence type="ECO:0000256" key="10">
    <source>
        <dbReference type="ARBA" id="ARBA00032322"/>
    </source>
</evidence>
<feature type="signal peptide" evidence="14">
    <location>
        <begin position="1"/>
        <end position="26"/>
    </location>
</feature>
<evidence type="ECO:0000256" key="13">
    <source>
        <dbReference type="RuleBase" id="RU003686"/>
    </source>
</evidence>
<dbReference type="GeneTree" id="ENSGT00940000154513"/>
<dbReference type="InterPro" id="IPR050787">
    <property type="entry name" value="Natriuretic_peptide"/>
</dbReference>
<dbReference type="Ensembl" id="ENSBIXT00005029647.1">
    <property type="protein sequence ID" value="ENSBIXP00005038918.1"/>
    <property type="gene ID" value="ENSBIXG00005021152.1"/>
</dbReference>
<reference evidence="16 17" key="1">
    <citation type="submission" date="2018-11" db="EMBL/GenBank/DDBJ databases">
        <title>Haplotype-resolved cattle genomes.</title>
        <authorList>
            <person name="Low W.Y."/>
            <person name="Tearle R."/>
            <person name="Bickhart D.M."/>
            <person name="Rosen B.D."/>
            <person name="Koren S."/>
            <person name="Rhie A."/>
            <person name="Hiendleder S."/>
            <person name="Phillippy A.M."/>
            <person name="Smith T.P.L."/>
            <person name="Williams J.L."/>
        </authorList>
    </citation>
    <scope>NUCLEOTIDE SEQUENCE [LARGE SCALE GENOMIC DNA]</scope>
</reference>
<dbReference type="STRING" id="30522.A0A4W2I572"/>
<dbReference type="Pfam" id="PF00212">
    <property type="entry name" value="ANP"/>
    <property type="match status" value="1"/>
</dbReference>
<evidence type="ECO:0000256" key="11">
    <source>
        <dbReference type="ARBA" id="ARBA00032369"/>
    </source>
</evidence>
<name>A0A4W2I572_BOBOX</name>
<comment type="similarity">
    <text evidence="2 13">Belongs to the natriuretic peptide family.</text>
</comment>
<dbReference type="GO" id="GO:0006182">
    <property type="term" value="P:cGMP biosynthetic process"/>
    <property type="evidence" value="ECO:0007669"/>
    <property type="project" value="TreeGrafter"/>
</dbReference>
<dbReference type="Proteomes" id="UP000314981">
    <property type="component" value="Chromosome 16"/>
</dbReference>
<gene>
    <name evidence="15" type="primary">NPPB</name>
</gene>
<proteinExistence type="inferred from homology"/>
<dbReference type="InterPro" id="IPR002408">
    <property type="entry name" value="Natriuretic_peptide_brain"/>
</dbReference>
<dbReference type="PANTHER" id="PTHR14066:SF10">
    <property type="entry name" value="NATRIURETIC PEPTIDES B"/>
    <property type="match status" value="1"/>
</dbReference>
<dbReference type="GO" id="GO:0007218">
    <property type="term" value="P:neuropeptide signaling pathway"/>
    <property type="evidence" value="ECO:0007669"/>
    <property type="project" value="TreeGrafter"/>
</dbReference>
<evidence type="ECO:0000256" key="1">
    <source>
        <dbReference type="ARBA" id="ARBA00004613"/>
    </source>
</evidence>
<evidence type="ECO:0000256" key="2">
    <source>
        <dbReference type="ARBA" id="ARBA00009041"/>
    </source>
</evidence>
<sequence>MDPQTALSRALLLLLFLHLSLLGCRSHPVGGPGPVSELPGLQELLDRLRDRVSELQAEQLRVEPLQQGQGLEETWDSPAAAPAGFLGPHHSILRALRGPKMMRDSGCFGRRLDRIGSLSGLGCNGEHLSPFQLHIIRATSGSDVSGDQILNKEHHSSLLAVLRAKACLSGNIKFGQHSLSCLGAPSIHLLPLTERGRITLGCNSVTIQQALLGAENS</sequence>
<dbReference type="GO" id="GO:0003085">
    <property type="term" value="P:negative regulation of systemic arterial blood pressure"/>
    <property type="evidence" value="ECO:0007669"/>
    <property type="project" value="TreeGrafter"/>
</dbReference>
<evidence type="ECO:0000313" key="15">
    <source>
        <dbReference type="Ensembl" id="ENSBIXP00005038918.1"/>
    </source>
</evidence>
<dbReference type="AlphaFoldDB" id="A0A4W2I572"/>
<protein>
    <recommendedName>
        <fullName evidence="3">Natriuretic peptides B</fullName>
    </recommendedName>
    <alternativeName>
        <fullName evidence="9">Brain natriuretic factor prohormone</fullName>
    </alternativeName>
    <alternativeName>
        <fullName evidence="10">Gamma-brain natriuretic peptide</fullName>
    </alternativeName>
    <alternativeName>
        <fullName evidence="11">Iso-ANP</fullName>
    </alternativeName>
</protein>
<evidence type="ECO:0000256" key="4">
    <source>
        <dbReference type="ARBA" id="ARBA00022525"/>
    </source>
</evidence>
<reference evidence="15" key="2">
    <citation type="submission" date="2025-05" db="UniProtKB">
        <authorList>
            <consortium name="Ensembl"/>
        </authorList>
    </citation>
    <scope>IDENTIFICATION</scope>
</reference>
<dbReference type="GO" id="GO:0007168">
    <property type="term" value="P:receptor guanylyl cyclase signaling pathway"/>
    <property type="evidence" value="ECO:0007669"/>
    <property type="project" value="TreeGrafter"/>
</dbReference>
<dbReference type="Proteomes" id="UP000429181">
    <property type="component" value="Chromosome 16"/>
</dbReference>
<dbReference type="PRINTS" id="PR00710">
    <property type="entry name" value="NATPEPTIDES"/>
</dbReference>
<dbReference type="GO" id="GO:0005737">
    <property type="term" value="C:cytoplasm"/>
    <property type="evidence" value="ECO:0007669"/>
    <property type="project" value="TreeGrafter"/>
</dbReference>
<feature type="chain" id="PRO_5044612070" description="Natriuretic peptides B" evidence="14">
    <location>
        <begin position="27"/>
        <end position="217"/>
    </location>
</feature>
<evidence type="ECO:0000256" key="8">
    <source>
        <dbReference type="ARBA" id="ARBA00023157"/>
    </source>
</evidence>
<dbReference type="GO" id="GO:0019934">
    <property type="term" value="P:cGMP-mediated signaling"/>
    <property type="evidence" value="ECO:0007669"/>
    <property type="project" value="TreeGrafter"/>
</dbReference>
<evidence type="ECO:0000313" key="17">
    <source>
        <dbReference type="Proteomes" id="UP000429181"/>
    </source>
</evidence>